<reference evidence="1 2" key="1">
    <citation type="submission" date="2019-05" db="EMBL/GenBank/DDBJ databases">
        <title>Another draft genome of Portunus trituberculatus and its Hox gene families provides insights of decapod evolution.</title>
        <authorList>
            <person name="Jeong J.-H."/>
            <person name="Song I."/>
            <person name="Kim S."/>
            <person name="Choi T."/>
            <person name="Kim D."/>
            <person name="Ryu S."/>
            <person name="Kim W."/>
        </authorList>
    </citation>
    <scope>NUCLEOTIDE SEQUENCE [LARGE SCALE GENOMIC DNA]</scope>
    <source>
        <tissue evidence="1">Muscle</tissue>
    </source>
</reference>
<keyword evidence="2" id="KW-1185">Reference proteome</keyword>
<dbReference type="EMBL" id="VSRR010000695">
    <property type="protein sequence ID" value="MPC18603.1"/>
    <property type="molecule type" value="Genomic_DNA"/>
</dbReference>
<proteinExistence type="predicted"/>
<evidence type="ECO:0000313" key="2">
    <source>
        <dbReference type="Proteomes" id="UP000324222"/>
    </source>
</evidence>
<organism evidence="1 2">
    <name type="scientific">Portunus trituberculatus</name>
    <name type="common">Swimming crab</name>
    <name type="synonym">Neptunus trituberculatus</name>
    <dbReference type="NCBI Taxonomy" id="210409"/>
    <lineage>
        <taxon>Eukaryota</taxon>
        <taxon>Metazoa</taxon>
        <taxon>Ecdysozoa</taxon>
        <taxon>Arthropoda</taxon>
        <taxon>Crustacea</taxon>
        <taxon>Multicrustacea</taxon>
        <taxon>Malacostraca</taxon>
        <taxon>Eumalacostraca</taxon>
        <taxon>Eucarida</taxon>
        <taxon>Decapoda</taxon>
        <taxon>Pleocyemata</taxon>
        <taxon>Brachyura</taxon>
        <taxon>Eubrachyura</taxon>
        <taxon>Portunoidea</taxon>
        <taxon>Portunidae</taxon>
        <taxon>Portuninae</taxon>
        <taxon>Portunus</taxon>
    </lineage>
</organism>
<comment type="caution">
    <text evidence="1">The sequence shown here is derived from an EMBL/GenBank/DDBJ whole genome shotgun (WGS) entry which is preliminary data.</text>
</comment>
<dbReference type="Proteomes" id="UP000324222">
    <property type="component" value="Unassembled WGS sequence"/>
</dbReference>
<dbReference type="AlphaFoldDB" id="A0A5B7DBI4"/>
<accession>A0A5B7DBI4</accession>
<name>A0A5B7DBI4_PORTR</name>
<evidence type="ECO:0000313" key="1">
    <source>
        <dbReference type="EMBL" id="MPC18603.1"/>
    </source>
</evidence>
<protein>
    <submittedName>
        <fullName evidence="1">Uncharacterized protein</fullName>
    </submittedName>
</protein>
<gene>
    <name evidence="1" type="ORF">E2C01_011491</name>
</gene>
<sequence>MKDVCVACAYSFVRRRRVVFRGQAVTTSLSCETQRETFSEITTSFNGTFTAPSELLLLELAGSKLSFR</sequence>